<feature type="transmembrane region" description="Helical" evidence="20">
    <location>
        <begin position="643"/>
        <end position="661"/>
    </location>
</feature>
<protein>
    <recommendedName>
        <fullName evidence="16">DSC E3 ubiquitin ligase complex subunit A</fullName>
        <ecNumber evidence="4">2.3.2.27</ecNumber>
    </recommendedName>
    <alternativeName>
        <fullName evidence="17">Defective for SREBP cleavage protein A</fullName>
    </alternativeName>
    <alternativeName>
        <fullName evidence="18">RING-type E3 ubiquitin transferase dscA</fullName>
    </alternativeName>
</protein>
<evidence type="ECO:0000256" key="7">
    <source>
        <dbReference type="ARBA" id="ARBA00022723"/>
    </source>
</evidence>
<evidence type="ECO:0000256" key="14">
    <source>
        <dbReference type="ARBA" id="ARBA00056116"/>
    </source>
</evidence>
<keyword evidence="9 19" id="KW-0863">Zinc-finger</keyword>
<evidence type="ECO:0000256" key="19">
    <source>
        <dbReference type="PROSITE-ProRule" id="PRU00175"/>
    </source>
</evidence>
<sequence>MADHNPRTLVLLILLIIYFTSTPETQHTTALFRLNSTEIVAKEYSELSVLNSTHHGDFDPVQEKWLGMPGLRKEDGFEWSLFRGVREKAYQQATYILGDRVRGALGNGLLAEQRPILYKNTTGSIYGDWKRSDIGKEIEHKPVNLSATAPDYYWVNGYDRNMSSSYGGTIEIEFTELDTDRTARNGSVREISAQIEVEDVSGLNAQWTAILHGIHYVNSGHVLLTTTSEKFAGIFALPHMALTNNMFAMAQDLLNDTIHREIQKHSGSLKHRAFIDPNPWSSVPGKVDEEGLSSPHCEYVLYLQQHLVEDQDVEIDYLDFVETELRYPTGAQLKQTPKLVYSMVAFSPDCGFVIESKGAPDTFTASSNHLQGYKKEARILAFRHVVEFLACIFVAQVFFLLRQMKDTSTPSTRHRVSYYSIWIIAMGDAFWSMCLLLFGLVHGSLFYTTFATFFLGFASVLHLSVRFILDIWSVQYTERLRQERQERNSRPVTADIPSQDMQNAEGLPLPGTTVQDTGATPIVLPSDQDVTAEAQVPSNPTTAESADANRQFMYMQFVLSMLVLFILTAFALSWPSIFRNAFLNILNFAYLSFWCPQIHRNVVRNCRKALRWDFIISQSALRLIPISYFYVVKDNVLFSTKDIHMMYVYLLWVWLQIFALLSQEHLGPRFFVPSSWVPPAYDYHPILREDEESMNLPIGSDQVADADVSSLPAKTGGESKEKGKRVYDCTICAQDVEVTIIPTGVSQDSLTTNLLTRRTYMVTPCRHIFHKPCLEGWMRFRLQCPNCREALPPL</sequence>
<keyword evidence="6 20" id="KW-0812">Transmembrane</keyword>
<feature type="transmembrane region" description="Helical" evidence="20">
    <location>
        <begin position="380"/>
        <end position="401"/>
    </location>
</feature>
<comment type="catalytic activity">
    <reaction evidence="1">
        <text>S-ubiquitinyl-[E2 ubiquitin-conjugating enzyme]-L-cysteine + [acceptor protein]-L-lysine = [E2 ubiquitin-conjugating enzyme]-L-cysteine + N(6)-ubiquitinyl-[acceptor protein]-L-lysine.</text>
        <dbReference type="EC" id="2.3.2.27"/>
    </reaction>
</comment>
<evidence type="ECO:0000256" key="12">
    <source>
        <dbReference type="ARBA" id="ARBA00022989"/>
    </source>
</evidence>
<dbReference type="PANTHER" id="PTHR22763:SF162">
    <property type="entry name" value="TRANSMEMBRANE E3 UBIQUITIN-PROTEIN LIGASE 1"/>
    <property type="match status" value="1"/>
</dbReference>
<keyword evidence="5" id="KW-0808">Transferase</keyword>
<keyword evidence="7" id="KW-0479">Metal-binding</keyword>
<evidence type="ECO:0000256" key="21">
    <source>
        <dbReference type="SAM" id="SignalP"/>
    </source>
</evidence>
<feature type="signal peptide" evidence="21">
    <location>
        <begin position="1"/>
        <end position="23"/>
    </location>
</feature>
<dbReference type="SMART" id="SM00184">
    <property type="entry name" value="RING"/>
    <property type="match status" value="1"/>
</dbReference>
<evidence type="ECO:0000256" key="10">
    <source>
        <dbReference type="ARBA" id="ARBA00022786"/>
    </source>
</evidence>
<dbReference type="GO" id="GO:0008270">
    <property type="term" value="F:zinc ion binding"/>
    <property type="evidence" value="ECO:0007669"/>
    <property type="project" value="UniProtKB-KW"/>
</dbReference>
<dbReference type="InterPro" id="IPR013083">
    <property type="entry name" value="Znf_RING/FYVE/PHD"/>
</dbReference>
<dbReference type="PROSITE" id="PS50089">
    <property type="entry name" value="ZF_RING_2"/>
    <property type="match status" value="1"/>
</dbReference>
<dbReference type="Pfam" id="PF13639">
    <property type="entry name" value="zf-RING_2"/>
    <property type="match status" value="1"/>
</dbReference>
<dbReference type="GO" id="GO:0061630">
    <property type="term" value="F:ubiquitin protein ligase activity"/>
    <property type="evidence" value="ECO:0007669"/>
    <property type="project" value="UniProtKB-EC"/>
</dbReference>
<dbReference type="EC" id="2.3.2.27" evidence="4"/>
<dbReference type="OrthoDB" id="9984778at2759"/>
<evidence type="ECO:0000256" key="13">
    <source>
        <dbReference type="ARBA" id="ARBA00023136"/>
    </source>
</evidence>
<evidence type="ECO:0000256" key="8">
    <source>
        <dbReference type="ARBA" id="ARBA00022729"/>
    </source>
</evidence>
<keyword evidence="8 21" id="KW-0732">Signal</keyword>
<gene>
    <name evidence="23" type="ORF">EJ05DRAFT_475360</name>
</gene>
<dbReference type="Pfam" id="PF11145">
    <property type="entry name" value="DUF2921"/>
    <property type="match status" value="2"/>
</dbReference>
<name>A0A6A6WAZ3_9PEZI</name>
<dbReference type="GO" id="GO:0012505">
    <property type="term" value="C:endomembrane system"/>
    <property type="evidence" value="ECO:0007669"/>
    <property type="project" value="UniProtKB-SubCell"/>
</dbReference>
<dbReference type="EMBL" id="ML996570">
    <property type="protein sequence ID" value="KAF2759130.1"/>
    <property type="molecule type" value="Genomic_DNA"/>
</dbReference>
<keyword evidence="24" id="KW-1185">Reference proteome</keyword>
<dbReference type="InterPro" id="IPR021319">
    <property type="entry name" value="DUF2921"/>
</dbReference>
<dbReference type="GeneID" id="54484836"/>
<evidence type="ECO:0000256" key="4">
    <source>
        <dbReference type="ARBA" id="ARBA00012483"/>
    </source>
</evidence>
<dbReference type="RefSeq" id="XP_033601581.1">
    <property type="nucleotide sequence ID" value="XM_033743782.1"/>
</dbReference>
<dbReference type="SUPFAM" id="SSF57850">
    <property type="entry name" value="RING/U-box"/>
    <property type="match status" value="1"/>
</dbReference>
<dbReference type="GO" id="GO:0044695">
    <property type="term" value="C:Dsc E3 ubiquitin ligase complex"/>
    <property type="evidence" value="ECO:0007669"/>
    <property type="project" value="TreeGrafter"/>
</dbReference>
<dbReference type="FunFam" id="3.30.40.10:FF:000626">
    <property type="entry name" value="Transmembrane ubiquitin ligase 1"/>
    <property type="match status" value="1"/>
</dbReference>
<evidence type="ECO:0000313" key="23">
    <source>
        <dbReference type="EMBL" id="KAF2759130.1"/>
    </source>
</evidence>
<evidence type="ECO:0000256" key="15">
    <source>
        <dbReference type="ARBA" id="ARBA00063126"/>
    </source>
</evidence>
<accession>A0A6A6WAZ3</accession>
<evidence type="ECO:0000256" key="20">
    <source>
        <dbReference type="SAM" id="Phobius"/>
    </source>
</evidence>
<evidence type="ECO:0000256" key="5">
    <source>
        <dbReference type="ARBA" id="ARBA00022679"/>
    </source>
</evidence>
<evidence type="ECO:0000256" key="2">
    <source>
        <dbReference type="ARBA" id="ARBA00004127"/>
    </source>
</evidence>
<comment type="pathway">
    <text evidence="3">Protein modification; protein ubiquitination.</text>
</comment>
<dbReference type="AlphaFoldDB" id="A0A6A6WAZ3"/>
<dbReference type="InterPro" id="IPR001841">
    <property type="entry name" value="Znf_RING"/>
</dbReference>
<evidence type="ECO:0000256" key="11">
    <source>
        <dbReference type="ARBA" id="ARBA00022833"/>
    </source>
</evidence>
<feature type="transmembrane region" description="Helical" evidence="20">
    <location>
        <begin position="421"/>
        <end position="441"/>
    </location>
</feature>
<dbReference type="PANTHER" id="PTHR22763">
    <property type="entry name" value="RING ZINC FINGER PROTEIN"/>
    <property type="match status" value="1"/>
</dbReference>
<feature type="transmembrane region" description="Helical" evidence="20">
    <location>
        <begin position="557"/>
        <end position="575"/>
    </location>
</feature>
<dbReference type="GO" id="GO:0043161">
    <property type="term" value="P:proteasome-mediated ubiquitin-dependent protein catabolic process"/>
    <property type="evidence" value="ECO:0007669"/>
    <property type="project" value="TreeGrafter"/>
</dbReference>
<evidence type="ECO:0000256" key="1">
    <source>
        <dbReference type="ARBA" id="ARBA00000900"/>
    </source>
</evidence>
<comment type="subcellular location">
    <subcellularLocation>
        <location evidence="2">Endomembrane system</location>
        <topology evidence="2">Multi-pass membrane protein</topology>
    </subcellularLocation>
</comment>
<comment type="subunit">
    <text evidence="15">Component of the DSC E3 ubiquitin ligase complex composed of dscA, dscB, dscC and dscD.</text>
</comment>
<reference evidence="23" key="1">
    <citation type="journal article" date="2020" name="Stud. Mycol.">
        <title>101 Dothideomycetes genomes: a test case for predicting lifestyles and emergence of pathogens.</title>
        <authorList>
            <person name="Haridas S."/>
            <person name="Albert R."/>
            <person name="Binder M."/>
            <person name="Bloem J."/>
            <person name="Labutti K."/>
            <person name="Salamov A."/>
            <person name="Andreopoulos B."/>
            <person name="Baker S."/>
            <person name="Barry K."/>
            <person name="Bills G."/>
            <person name="Bluhm B."/>
            <person name="Cannon C."/>
            <person name="Castanera R."/>
            <person name="Culley D."/>
            <person name="Daum C."/>
            <person name="Ezra D."/>
            <person name="Gonzalez J."/>
            <person name="Henrissat B."/>
            <person name="Kuo A."/>
            <person name="Liang C."/>
            <person name="Lipzen A."/>
            <person name="Lutzoni F."/>
            <person name="Magnuson J."/>
            <person name="Mondo S."/>
            <person name="Nolan M."/>
            <person name="Ohm R."/>
            <person name="Pangilinan J."/>
            <person name="Park H.-J."/>
            <person name="Ramirez L."/>
            <person name="Alfaro M."/>
            <person name="Sun H."/>
            <person name="Tritt A."/>
            <person name="Yoshinaga Y."/>
            <person name="Zwiers L.-H."/>
            <person name="Turgeon B."/>
            <person name="Goodwin S."/>
            <person name="Spatafora J."/>
            <person name="Crous P."/>
            <person name="Grigoriev I."/>
        </authorList>
    </citation>
    <scope>NUCLEOTIDE SEQUENCE</scope>
    <source>
        <strain evidence="23">CBS 121739</strain>
    </source>
</reference>
<keyword evidence="13 20" id="KW-0472">Membrane</keyword>
<dbReference type="Gene3D" id="3.30.40.10">
    <property type="entry name" value="Zinc/RING finger domain, C3HC4 (zinc finger)"/>
    <property type="match status" value="1"/>
</dbReference>
<dbReference type="Proteomes" id="UP000799437">
    <property type="component" value="Unassembled WGS sequence"/>
</dbReference>
<evidence type="ECO:0000259" key="22">
    <source>
        <dbReference type="PROSITE" id="PS50089"/>
    </source>
</evidence>
<keyword evidence="12 20" id="KW-1133">Transmembrane helix</keyword>
<evidence type="ECO:0000256" key="9">
    <source>
        <dbReference type="ARBA" id="ARBA00022771"/>
    </source>
</evidence>
<proteinExistence type="predicted"/>
<keyword evidence="11" id="KW-0862">Zinc</keyword>
<comment type="function">
    <text evidence="14">Catalytic component of the DSC E3 ubiquitin ligase complex which is required for the srbA transcriptional activator proteolytic cleavage to release the soluble transcription factor from the membrane in low oxygen or sterol conditions. Required for growth during hypoxia and triazole drug susceptibility, as well as for virulence in a murine model of invasive pulmonary aspergillosis (IPA).</text>
</comment>
<keyword evidence="10" id="KW-0833">Ubl conjugation pathway</keyword>
<evidence type="ECO:0000256" key="3">
    <source>
        <dbReference type="ARBA" id="ARBA00004906"/>
    </source>
</evidence>
<evidence type="ECO:0000256" key="18">
    <source>
        <dbReference type="ARBA" id="ARBA00082128"/>
    </source>
</evidence>
<evidence type="ECO:0000256" key="16">
    <source>
        <dbReference type="ARBA" id="ARBA00071072"/>
    </source>
</evidence>
<feature type="chain" id="PRO_5025664208" description="DSC E3 ubiquitin ligase complex subunit A" evidence="21">
    <location>
        <begin position="24"/>
        <end position="794"/>
    </location>
</feature>
<evidence type="ECO:0000256" key="17">
    <source>
        <dbReference type="ARBA" id="ARBA00077885"/>
    </source>
</evidence>
<organism evidence="23 24">
    <name type="scientific">Pseudovirgaria hyperparasitica</name>
    <dbReference type="NCBI Taxonomy" id="470096"/>
    <lineage>
        <taxon>Eukaryota</taxon>
        <taxon>Fungi</taxon>
        <taxon>Dikarya</taxon>
        <taxon>Ascomycota</taxon>
        <taxon>Pezizomycotina</taxon>
        <taxon>Dothideomycetes</taxon>
        <taxon>Dothideomycetes incertae sedis</taxon>
        <taxon>Acrospermales</taxon>
        <taxon>Acrospermaceae</taxon>
        <taxon>Pseudovirgaria</taxon>
    </lineage>
</organism>
<feature type="transmembrane region" description="Helical" evidence="20">
    <location>
        <begin position="447"/>
        <end position="469"/>
    </location>
</feature>
<dbReference type="InterPro" id="IPR050731">
    <property type="entry name" value="HRD1_E3_ubiq-ligases"/>
</dbReference>
<evidence type="ECO:0000313" key="24">
    <source>
        <dbReference type="Proteomes" id="UP000799437"/>
    </source>
</evidence>
<feature type="domain" description="RING-type" evidence="22">
    <location>
        <begin position="729"/>
        <end position="788"/>
    </location>
</feature>
<evidence type="ECO:0000256" key="6">
    <source>
        <dbReference type="ARBA" id="ARBA00022692"/>
    </source>
</evidence>